<dbReference type="EMBL" id="SMAL01000002">
    <property type="protein sequence ID" value="TCT16148.1"/>
    <property type="molecule type" value="Genomic_DNA"/>
</dbReference>
<dbReference type="RefSeq" id="WP_132250314.1">
    <property type="nucleotide sequence ID" value="NZ_SMAL01000002.1"/>
</dbReference>
<keyword evidence="2" id="KW-1185">Reference proteome</keyword>
<protein>
    <submittedName>
        <fullName evidence="1">Uncharacterized protein</fullName>
    </submittedName>
</protein>
<sequence>MYIHEVEPINISGIWRTNRLPIKFYQRGNKVLGAFEIRETLMEGTLQGNVLTGTWMHPYEPVYGPCNYGSIRFVFTRDTFEGYVTYCDTNILSDVLWIGRRIEEFSSYRL</sequence>
<gene>
    <name evidence="1" type="ORF">EDC18_102164</name>
</gene>
<name>A0A4R3MRV7_9FIRM</name>
<evidence type="ECO:0000313" key="2">
    <source>
        <dbReference type="Proteomes" id="UP000294902"/>
    </source>
</evidence>
<reference evidence="1 2" key="1">
    <citation type="submission" date="2019-03" db="EMBL/GenBank/DDBJ databases">
        <title>Genomic Encyclopedia of Type Strains, Phase IV (KMG-IV): sequencing the most valuable type-strain genomes for metagenomic binning, comparative biology and taxonomic classification.</title>
        <authorList>
            <person name="Goeker M."/>
        </authorList>
    </citation>
    <scope>NUCLEOTIDE SEQUENCE [LARGE SCALE GENOMIC DNA]</scope>
    <source>
        <strain evidence="1 2">DSM 24629</strain>
    </source>
</reference>
<evidence type="ECO:0000313" key="1">
    <source>
        <dbReference type="EMBL" id="TCT16148.1"/>
    </source>
</evidence>
<proteinExistence type="predicted"/>
<dbReference type="AlphaFoldDB" id="A0A4R3MRV7"/>
<comment type="caution">
    <text evidence="1">The sequence shown here is derived from an EMBL/GenBank/DDBJ whole genome shotgun (WGS) entry which is preliminary data.</text>
</comment>
<organism evidence="1 2">
    <name type="scientific">Natranaerovirga pectinivora</name>
    <dbReference type="NCBI Taxonomy" id="682400"/>
    <lineage>
        <taxon>Bacteria</taxon>
        <taxon>Bacillati</taxon>
        <taxon>Bacillota</taxon>
        <taxon>Clostridia</taxon>
        <taxon>Lachnospirales</taxon>
        <taxon>Natranaerovirgaceae</taxon>
        <taxon>Natranaerovirga</taxon>
    </lineage>
</organism>
<accession>A0A4R3MRV7</accession>
<dbReference type="Proteomes" id="UP000294902">
    <property type="component" value="Unassembled WGS sequence"/>
</dbReference>